<sequence>MAWHPSTFIFPTEIKALKPPLPWEQTKHTIAPNLAPVVHMRCIFISDDVPSLMNIKIC</sequence>
<dbReference type="AlphaFoldDB" id="A0A2P2QFJ9"/>
<name>A0A2P2QFJ9_RHIMU</name>
<evidence type="ECO:0000313" key="1">
    <source>
        <dbReference type="EMBL" id="MBX65716.1"/>
    </source>
</evidence>
<protein>
    <submittedName>
        <fullName evidence="1">Uncharacterized protein</fullName>
    </submittedName>
</protein>
<accession>A0A2P2QFJ9</accession>
<reference evidence="1" key="1">
    <citation type="submission" date="2018-02" db="EMBL/GenBank/DDBJ databases">
        <title>Rhizophora mucronata_Transcriptome.</title>
        <authorList>
            <person name="Meera S.P."/>
            <person name="Sreeshan A."/>
            <person name="Augustine A."/>
        </authorList>
    </citation>
    <scope>NUCLEOTIDE SEQUENCE</scope>
    <source>
        <tissue evidence="1">Leaf</tissue>
    </source>
</reference>
<dbReference type="EMBL" id="GGEC01085232">
    <property type="protein sequence ID" value="MBX65716.1"/>
    <property type="molecule type" value="Transcribed_RNA"/>
</dbReference>
<proteinExistence type="predicted"/>
<organism evidence="1">
    <name type="scientific">Rhizophora mucronata</name>
    <name type="common">Asiatic mangrove</name>
    <dbReference type="NCBI Taxonomy" id="61149"/>
    <lineage>
        <taxon>Eukaryota</taxon>
        <taxon>Viridiplantae</taxon>
        <taxon>Streptophyta</taxon>
        <taxon>Embryophyta</taxon>
        <taxon>Tracheophyta</taxon>
        <taxon>Spermatophyta</taxon>
        <taxon>Magnoliopsida</taxon>
        <taxon>eudicotyledons</taxon>
        <taxon>Gunneridae</taxon>
        <taxon>Pentapetalae</taxon>
        <taxon>rosids</taxon>
        <taxon>fabids</taxon>
        <taxon>Malpighiales</taxon>
        <taxon>Rhizophoraceae</taxon>
        <taxon>Rhizophora</taxon>
    </lineage>
</organism>